<accession>G7Y371</accession>
<reference evidence="1" key="1">
    <citation type="journal article" date="2011" name="Genome Biol.">
        <title>The draft genome of the carcinogenic human liver fluke Clonorchis sinensis.</title>
        <authorList>
            <person name="Wang X."/>
            <person name="Chen W."/>
            <person name="Huang Y."/>
            <person name="Sun J."/>
            <person name="Men J."/>
            <person name="Liu H."/>
            <person name="Luo F."/>
            <person name="Guo L."/>
            <person name="Lv X."/>
            <person name="Deng C."/>
            <person name="Zhou C."/>
            <person name="Fan Y."/>
            <person name="Li X."/>
            <person name="Huang L."/>
            <person name="Hu Y."/>
            <person name="Liang C."/>
            <person name="Hu X."/>
            <person name="Xu J."/>
            <person name="Yu X."/>
        </authorList>
    </citation>
    <scope>NUCLEOTIDE SEQUENCE [LARGE SCALE GENOMIC DNA]</scope>
    <source>
        <strain evidence="1">Henan</strain>
    </source>
</reference>
<dbReference type="Proteomes" id="UP000008909">
    <property type="component" value="Unassembled WGS sequence"/>
</dbReference>
<dbReference type="Gene3D" id="3.30.420.10">
    <property type="entry name" value="Ribonuclease H-like superfamily/Ribonuclease H"/>
    <property type="match status" value="1"/>
</dbReference>
<evidence type="ECO:0008006" key="3">
    <source>
        <dbReference type="Google" id="ProtNLM"/>
    </source>
</evidence>
<dbReference type="PANTHER" id="PTHR47326:SF1">
    <property type="entry name" value="HTH PSQ-TYPE DOMAIN-CONTAINING PROTEIN"/>
    <property type="match status" value="1"/>
</dbReference>
<dbReference type="InterPro" id="IPR036397">
    <property type="entry name" value="RNaseH_sf"/>
</dbReference>
<gene>
    <name evidence="1" type="ORF">CLF_100322</name>
</gene>
<keyword evidence="2" id="KW-1185">Reference proteome</keyword>
<name>G7Y371_CLOSI</name>
<dbReference type="GO" id="GO:0003676">
    <property type="term" value="F:nucleic acid binding"/>
    <property type="evidence" value="ECO:0007669"/>
    <property type="project" value="InterPro"/>
</dbReference>
<organism evidence="1 2">
    <name type="scientific">Clonorchis sinensis</name>
    <name type="common">Chinese liver fluke</name>
    <dbReference type="NCBI Taxonomy" id="79923"/>
    <lineage>
        <taxon>Eukaryota</taxon>
        <taxon>Metazoa</taxon>
        <taxon>Spiralia</taxon>
        <taxon>Lophotrochozoa</taxon>
        <taxon>Platyhelminthes</taxon>
        <taxon>Trematoda</taxon>
        <taxon>Digenea</taxon>
        <taxon>Opisthorchiida</taxon>
        <taxon>Opisthorchiata</taxon>
        <taxon>Opisthorchiidae</taxon>
        <taxon>Clonorchis</taxon>
    </lineage>
</organism>
<dbReference type="EMBL" id="DF142838">
    <property type="protein sequence ID" value="GAA47408.1"/>
    <property type="molecule type" value="Genomic_DNA"/>
</dbReference>
<sequence>MRRHLHLCQYYFTLLQNITEEDKEQRVTFANWLLDNEEIVPNILWSDEANFSVDSIINKHNCVIWSREAPHEYISHNLHSPHLCVWMGFSSKCLLRPFFFDATVFGDSYLHKLQTHVIPQLKQHKTSSTVFQQDGAPPHYSNQVRTYLREKFSDERVIARGFPNLWSARNYVDESGFRESLHQQAHYRYLLVRGRSFRQPTVKTNERFLSGSTCTAHSIRGHERDLNSLFLDTTGHFLRVYTEGAHAAWRKTNVRERPSVPLVPSTNPNTNALSPVFELPTQSRSEISVIVIDSMECGVHNQELSE</sequence>
<evidence type="ECO:0000313" key="1">
    <source>
        <dbReference type="EMBL" id="GAA47408.1"/>
    </source>
</evidence>
<dbReference type="AlphaFoldDB" id="G7Y371"/>
<protein>
    <recommendedName>
        <fullName evidence="3">Transposable element Tc3 transposase</fullName>
    </recommendedName>
</protein>
<proteinExistence type="predicted"/>
<reference key="2">
    <citation type="submission" date="2011-10" db="EMBL/GenBank/DDBJ databases">
        <title>The genome and transcriptome sequence of Clonorchis sinensis provide insights into the carcinogenic liver fluke.</title>
        <authorList>
            <person name="Wang X."/>
            <person name="Huang Y."/>
            <person name="Chen W."/>
            <person name="Liu H."/>
            <person name="Guo L."/>
            <person name="Chen Y."/>
            <person name="Luo F."/>
            <person name="Zhou W."/>
            <person name="Sun J."/>
            <person name="Mao Q."/>
            <person name="Liang P."/>
            <person name="Zhou C."/>
            <person name="Tian Y."/>
            <person name="Men J."/>
            <person name="Lv X."/>
            <person name="Huang L."/>
            <person name="Zhou J."/>
            <person name="Hu Y."/>
            <person name="Li R."/>
            <person name="Zhang F."/>
            <person name="Lei H."/>
            <person name="Li X."/>
            <person name="Hu X."/>
            <person name="Liang C."/>
            <person name="Xu J."/>
            <person name="Wu Z."/>
            <person name="Yu X."/>
        </authorList>
    </citation>
    <scope>NUCLEOTIDE SEQUENCE</scope>
    <source>
        <strain>Henan</strain>
    </source>
</reference>
<evidence type="ECO:0000313" key="2">
    <source>
        <dbReference type="Proteomes" id="UP000008909"/>
    </source>
</evidence>
<dbReference type="PANTHER" id="PTHR47326">
    <property type="entry name" value="TRANSPOSABLE ELEMENT TC3 TRANSPOSASE-LIKE PROTEIN"/>
    <property type="match status" value="1"/>
</dbReference>